<dbReference type="EMBL" id="QPKB01000006">
    <property type="protein sequence ID" value="RWR86352.1"/>
    <property type="molecule type" value="Genomic_DNA"/>
</dbReference>
<accession>A0A3S3NTP9</accession>
<dbReference type="OrthoDB" id="10654109at2759"/>
<dbReference type="Proteomes" id="UP000283530">
    <property type="component" value="Unassembled WGS sequence"/>
</dbReference>
<reference evidence="1 2" key="1">
    <citation type="journal article" date="2019" name="Nat. Plants">
        <title>Stout camphor tree genome fills gaps in understanding of flowering plant genome evolution.</title>
        <authorList>
            <person name="Chaw S.M."/>
            <person name="Liu Y.C."/>
            <person name="Wu Y.W."/>
            <person name="Wang H.Y."/>
            <person name="Lin C.I."/>
            <person name="Wu C.S."/>
            <person name="Ke H.M."/>
            <person name="Chang L.Y."/>
            <person name="Hsu C.Y."/>
            <person name="Yang H.T."/>
            <person name="Sudianto E."/>
            <person name="Hsu M.H."/>
            <person name="Wu K.P."/>
            <person name="Wang L.N."/>
            <person name="Leebens-Mack J.H."/>
            <person name="Tsai I.J."/>
        </authorList>
    </citation>
    <scope>NUCLEOTIDE SEQUENCE [LARGE SCALE GENOMIC DNA]</scope>
    <source>
        <strain evidence="2">cv. Chaw 1501</strain>
        <tissue evidence="1">Young leaves</tissue>
    </source>
</reference>
<evidence type="ECO:0000313" key="1">
    <source>
        <dbReference type="EMBL" id="RWR86352.1"/>
    </source>
</evidence>
<protein>
    <submittedName>
        <fullName evidence="1">DNA-directed primase/polymerase protein isoform X1</fullName>
    </submittedName>
</protein>
<keyword evidence="2" id="KW-1185">Reference proteome</keyword>
<gene>
    <name evidence="1" type="ORF">CKAN_01524500</name>
</gene>
<name>A0A3S3NTP9_9MAGN</name>
<dbReference type="AlphaFoldDB" id="A0A3S3NTP9"/>
<comment type="caution">
    <text evidence="1">The sequence shown here is derived from an EMBL/GenBank/DDBJ whole genome shotgun (WGS) entry which is preliminary data.</text>
</comment>
<sequence length="247" mass="28304">MATPTEILQLISDDFQKGFKKLLEDNQRTQEGFNNLRIILQEEIQDVKQGSIAQEESTYSGSLSSRRAEKSQQNAADVQLLMQKFGPTTINAINFDHGKQISPVIFYGSHHVPPKRLSRLSRLLHEIHIDHVRVFSYQDQEVCMLAELFSNKIWDPGILVTYHLVSELGMAELRLKQIEMEISSLAASQEHMLKEMREMFTAMNAKFDSLLESHTLECGENSFNQYKMVEDEAKNASGKDFIMHLLV</sequence>
<organism evidence="1 2">
    <name type="scientific">Cinnamomum micranthum f. kanehirae</name>
    <dbReference type="NCBI Taxonomy" id="337451"/>
    <lineage>
        <taxon>Eukaryota</taxon>
        <taxon>Viridiplantae</taxon>
        <taxon>Streptophyta</taxon>
        <taxon>Embryophyta</taxon>
        <taxon>Tracheophyta</taxon>
        <taxon>Spermatophyta</taxon>
        <taxon>Magnoliopsida</taxon>
        <taxon>Magnoliidae</taxon>
        <taxon>Laurales</taxon>
        <taxon>Lauraceae</taxon>
        <taxon>Cinnamomum</taxon>
    </lineage>
</organism>
<dbReference type="STRING" id="337451.A0A3S3NTP9"/>
<proteinExistence type="predicted"/>
<evidence type="ECO:0000313" key="2">
    <source>
        <dbReference type="Proteomes" id="UP000283530"/>
    </source>
</evidence>